<reference evidence="11" key="1">
    <citation type="submission" date="2016-08" db="EMBL/GenBank/DDBJ databases">
        <authorList>
            <person name="Seilhamer J.J."/>
        </authorList>
    </citation>
    <scope>NUCLEOTIDE SEQUENCE</scope>
    <source>
        <strain evidence="11">86-1</strain>
    </source>
</reference>
<comment type="subcellular location">
    <subcellularLocation>
        <location evidence="9">Cytoplasm</location>
    </subcellularLocation>
</comment>
<evidence type="ECO:0000256" key="2">
    <source>
        <dbReference type="ARBA" id="ARBA00022571"/>
    </source>
</evidence>
<dbReference type="NCBIfam" id="TIGR00761">
    <property type="entry name" value="argB"/>
    <property type="match status" value="1"/>
</dbReference>
<dbReference type="InterPro" id="IPR001048">
    <property type="entry name" value="Asp/Glu/Uridylate_kinase"/>
</dbReference>
<comment type="similarity">
    <text evidence="9">Belongs to the acetylglutamate kinase family. ArgB subfamily.</text>
</comment>
<feature type="site" description="Transition state stabilizer" evidence="9">
    <location>
        <position position="218"/>
    </location>
</feature>
<evidence type="ECO:0000256" key="8">
    <source>
        <dbReference type="ARBA" id="ARBA00048141"/>
    </source>
</evidence>
<keyword evidence="4 9" id="KW-0808">Transferase</keyword>
<dbReference type="HAMAP" id="MF_00082">
    <property type="entry name" value="ArgB"/>
    <property type="match status" value="1"/>
</dbReference>
<gene>
    <name evidence="9 11" type="primary">argB</name>
    <name evidence="11" type="ORF">KL86DES1_20668</name>
</gene>
<keyword evidence="5 9" id="KW-0547">Nucleotide-binding</keyword>
<dbReference type="InterPro" id="IPR004662">
    <property type="entry name" value="AcgluKinase_fam"/>
</dbReference>
<comment type="function">
    <text evidence="9">Catalyzes the ATP-dependent phosphorylation of N-acetyl-L-glutamate.</text>
</comment>
<dbReference type="EMBL" id="FMJC01000002">
    <property type="protein sequence ID" value="SCM72514.1"/>
    <property type="molecule type" value="Genomic_DNA"/>
</dbReference>
<dbReference type="GO" id="GO:0005524">
    <property type="term" value="F:ATP binding"/>
    <property type="evidence" value="ECO:0007669"/>
    <property type="project" value="UniProtKB-UniRule"/>
</dbReference>
<dbReference type="GO" id="GO:0005737">
    <property type="term" value="C:cytoplasm"/>
    <property type="evidence" value="ECO:0007669"/>
    <property type="project" value="UniProtKB-SubCell"/>
</dbReference>
<feature type="binding site" evidence="9">
    <location>
        <begin position="44"/>
        <end position="45"/>
    </location>
    <ligand>
        <name>substrate</name>
    </ligand>
</feature>
<evidence type="ECO:0000256" key="3">
    <source>
        <dbReference type="ARBA" id="ARBA00022605"/>
    </source>
</evidence>
<evidence type="ECO:0000256" key="4">
    <source>
        <dbReference type="ARBA" id="ARBA00022679"/>
    </source>
</evidence>
<dbReference type="SUPFAM" id="SSF53633">
    <property type="entry name" value="Carbamate kinase-like"/>
    <property type="match status" value="1"/>
</dbReference>
<dbReference type="Gene3D" id="3.40.1160.10">
    <property type="entry name" value="Acetylglutamate kinase-like"/>
    <property type="match status" value="1"/>
</dbReference>
<feature type="binding site" evidence="9">
    <location>
        <position position="66"/>
    </location>
    <ligand>
        <name>substrate</name>
    </ligand>
</feature>
<evidence type="ECO:0000313" key="11">
    <source>
        <dbReference type="EMBL" id="SCM72514.1"/>
    </source>
</evidence>
<dbReference type="InterPro" id="IPR037528">
    <property type="entry name" value="ArgB"/>
</dbReference>
<keyword evidence="9" id="KW-0963">Cytoplasm</keyword>
<dbReference type="UniPathway" id="UPA00068">
    <property type="reaction ID" value="UER00107"/>
</dbReference>
<keyword evidence="3 9" id="KW-0028">Amino-acid biosynthesis</keyword>
<dbReference type="CDD" id="cd04238">
    <property type="entry name" value="AAK_NAGK-like"/>
    <property type="match status" value="1"/>
</dbReference>
<feature type="domain" description="Aspartate/glutamate/uridylate kinase" evidence="10">
    <location>
        <begin position="5"/>
        <end position="236"/>
    </location>
</feature>
<dbReference type="PANTHER" id="PTHR23342">
    <property type="entry name" value="N-ACETYLGLUTAMATE SYNTHASE"/>
    <property type="match status" value="1"/>
</dbReference>
<evidence type="ECO:0000256" key="7">
    <source>
        <dbReference type="ARBA" id="ARBA00022840"/>
    </source>
</evidence>
<sequence length="260" mass="26701">MNNATVVIKYGGHAMDKPELCTAFATDLAQLSAQDMGFVVVHGGGPQISALLTRLNIESRFENGLRVTDEATMAAVEMVLCGQVNKAVVASFAAHGARAAGISGRDGNLLRAVVKNPALGLVGEVEAVDPALVLCLLQGGFVPVVAPVANGPDGHALNINADTAAGALAGALAADYFVLISDVPGVLDAEGRLITALTRAEIEKLRAEGVITGGMIPKVESCLHALDAGCQRALILDGRSPSSLRRYLLDDASLGTVVVN</sequence>
<keyword evidence="2 9" id="KW-0055">Arginine biosynthesis</keyword>
<dbReference type="PIRSF" id="PIRSF000728">
    <property type="entry name" value="NAGK"/>
    <property type="match status" value="1"/>
</dbReference>
<dbReference type="AlphaFoldDB" id="A0A212L4L3"/>
<dbReference type="EC" id="2.7.2.8" evidence="9"/>
<dbReference type="PANTHER" id="PTHR23342:SF0">
    <property type="entry name" value="N-ACETYLGLUTAMATE SYNTHASE, MITOCHONDRIAL"/>
    <property type="match status" value="1"/>
</dbReference>
<dbReference type="Pfam" id="PF00696">
    <property type="entry name" value="AA_kinase"/>
    <property type="match status" value="1"/>
</dbReference>
<organism evidence="11">
    <name type="scientific">uncultured Desulfovibrio sp</name>
    <dbReference type="NCBI Taxonomy" id="167968"/>
    <lineage>
        <taxon>Bacteria</taxon>
        <taxon>Pseudomonadati</taxon>
        <taxon>Thermodesulfobacteriota</taxon>
        <taxon>Desulfovibrionia</taxon>
        <taxon>Desulfovibrionales</taxon>
        <taxon>Desulfovibrionaceae</taxon>
        <taxon>Desulfovibrio</taxon>
        <taxon>environmental samples</taxon>
    </lineage>
</organism>
<evidence type="ECO:0000256" key="1">
    <source>
        <dbReference type="ARBA" id="ARBA00004828"/>
    </source>
</evidence>
<dbReference type="RefSeq" id="WP_179980249.1">
    <property type="nucleotide sequence ID" value="NZ_LT608333.1"/>
</dbReference>
<evidence type="ECO:0000259" key="10">
    <source>
        <dbReference type="Pfam" id="PF00696"/>
    </source>
</evidence>
<dbReference type="InterPro" id="IPR001057">
    <property type="entry name" value="Glu/AcGlu_kinase"/>
</dbReference>
<dbReference type="PRINTS" id="PR00474">
    <property type="entry name" value="GLU5KINASE"/>
</dbReference>
<comment type="catalytic activity">
    <reaction evidence="8 9">
        <text>N-acetyl-L-glutamate + ATP = N-acetyl-L-glutamyl 5-phosphate + ADP</text>
        <dbReference type="Rhea" id="RHEA:14629"/>
        <dbReference type="ChEBI" id="CHEBI:30616"/>
        <dbReference type="ChEBI" id="CHEBI:44337"/>
        <dbReference type="ChEBI" id="CHEBI:57936"/>
        <dbReference type="ChEBI" id="CHEBI:456216"/>
        <dbReference type="EC" id="2.7.2.8"/>
    </reaction>
</comment>
<dbReference type="FunFam" id="3.40.1160.10:FF:000004">
    <property type="entry name" value="Acetylglutamate kinase"/>
    <property type="match status" value="1"/>
</dbReference>
<comment type="pathway">
    <text evidence="1 9">Amino-acid biosynthesis; L-arginine biosynthesis; N(2)-acetyl-L-ornithine from L-glutamate: step 2/4.</text>
</comment>
<accession>A0A212L4L3</accession>
<evidence type="ECO:0000256" key="9">
    <source>
        <dbReference type="HAMAP-Rule" id="MF_00082"/>
    </source>
</evidence>
<dbReference type="InterPro" id="IPR036393">
    <property type="entry name" value="AceGlu_kinase-like_sf"/>
</dbReference>
<feature type="binding site" evidence="9">
    <location>
        <position position="158"/>
    </location>
    <ligand>
        <name>substrate</name>
    </ligand>
</feature>
<name>A0A212L4L3_9BACT</name>
<proteinExistence type="inferred from homology"/>
<feature type="site" description="Transition state stabilizer" evidence="9">
    <location>
        <position position="9"/>
    </location>
</feature>
<evidence type="ECO:0000256" key="5">
    <source>
        <dbReference type="ARBA" id="ARBA00022741"/>
    </source>
</evidence>
<dbReference type="GO" id="GO:0003991">
    <property type="term" value="F:acetylglutamate kinase activity"/>
    <property type="evidence" value="ECO:0007669"/>
    <property type="project" value="UniProtKB-UniRule"/>
</dbReference>
<keyword evidence="7 9" id="KW-0067">ATP-binding</keyword>
<protein>
    <recommendedName>
        <fullName evidence="9">Acetylglutamate kinase</fullName>
        <ecNumber evidence="9">2.7.2.8</ecNumber>
    </recommendedName>
    <alternativeName>
        <fullName evidence="9">N-acetyl-L-glutamate 5-phosphotransferase</fullName>
    </alternativeName>
    <alternativeName>
        <fullName evidence="9">NAG kinase</fullName>
        <shortName evidence="9">NAGK</shortName>
    </alternativeName>
</protein>
<dbReference type="GO" id="GO:0042450">
    <property type="term" value="P:L-arginine biosynthetic process via ornithine"/>
    <property type="evidence" value="ECO:0007669"/>
    <property type="project" value="UniProtKB-UniRule"/>
</dbReference>
<keyword evidence="6 9" id="KW-0418">Kinase</keyword>
<evidence type="ECO:0000256" key="6">
    <source>
        <dbReference type="ARBA" id="ARBA00022777"/>
    </source>
</evidence>